<accession>A0A9K3DCW9</accession>
<name>A0A9K3DCW9_9EUKA</name>
<dbReference type="Proteomes" id="UP000265618">
    <property type="component" value="Unassembled WGS sequence"/>
</dbReference>
<evidence type="ECO:0000313" key="2">
    <source>
        <dbReference type="EMBL" id="GIQ92451.1"/>
    </source>
</evidence>
<gene>
    <name evidence="2" type="ORF">KIPB_016232</name>
</gene>
<organism evidence="2 3">
    <name type="scientific">Kipferlia bialata</name>
    <dbReference type="NCBI Taxonomy" id="797122"/>
    <lineage>
        <taxon>Eukaryota</taxon>
        <taxon>Metamonada</taxon>
        <taxon>Carpediemonas-like organisms</taxon>
        <taxon>Kipferlia</taxon>
    </lineage>
</organism>
<feature type="compositionally biased region" description="Basic and acidic residues" evidence="1">
    <location>
        <begin position="47"/>
        <end position="62"/>
    </location>
</feature>
<comment type="caution">
    <text evidence="2">The sequence shown here is derived from an EMBL/GenBank/DDBJ whole genome shotgun (WGS) entry which is preliminary data.</text>
</comment>
<reference evidence="2 3" key="1">
    <citation type="journal article" date="2018" name="PLoS ONE">
        <title>The draft genome of Kipferlia bialata reveals reductive genome evolution in fornicate parasites.</title>
        <authorList>
            <person name="Tanifuji G."/>
            <person name="Takabayashi S."/>
            <person name="Kume K."/>
            <person name="Takagi M."/>
            <person name="Nakayama T."/>
            <person name="Kamikawa R."/>
            <person name="Inagaki Y."/>
            <person name="Hashimoto T."/>
        </authorList>
    </citation>
    <scope>NUCLEOTIDE SEQUENCE [LARGE SCALE GENOMIC DNA]</scope>
    <source>
        <strain evidence="2">NY0173</strain>
    </source>
</reference>
<evidence type="ECO:0000313" key="3">
    <source>
        <dbReference type="Proteomes" id="UP000265618"/>
    </source>
</evidence>
<feature type="region of interest" description="Disordered" evidence="1">
    <location>
        <begin position="34"/>
        <end position="68"/>
    </location>
</feature>
<keyword evidence="3" id="KW-1185">Reference proteome</keyword>
<feature type="non-terminal residue" evidence="2">
    <location>
        <position position="1"/>
    </location>
</feature>
<proteinExistence type="predicted"/>
<feature type="non-terminal residue" evidence="2">
    <location>
        <position position="68"/>
    </location>
</feature>
<protein>
    <submittedName>
        <fullName evidence="2">Uncharacterized protein</fullName>
    </submittedName>
</protein>
<dbReference type="EMBL" id="BDIP01009743">
    <property type="protein sequence ID" value="GIQ92451.1"/>
    <property type="molecule type" value="Genomic_DNA"/>
</dbReference>
<dbReference type="AlphaFoldDB" id="A0A9K3DCW9"/>
<sequence>VQLPTGHAVSRMSVDTRRGYITTDSGALFRFRYRAPGSPEGSVASSPEREYESERAGGRERVVSPTLQ</sequence>
<evidence type="ECO:0000256" key="1">
    <source>
        <dbReference type="SAM" id="MobiDB-lite"/>
    </source>
</evidence>